<sequence length="316" mass="32450">MAPLDPAPRTPAWESAIVARRYYLEGKQKNEIADELGISRFKVARLLDDALAQGVVRIDVALPDGLDVELGDALAARFGIRRGHVALAQEGVPTTDLLGSAAARLLTARLTRDDVLGISWGSTLTAVVDAVDELAVGEVVQLVGGVASAGLEVNGVELLRRIARSGGATVRPLHAPFLVGSADTARLLRDDPSLAPTIERFSAVTVALLGIGSLSTGRSALWTELDAPARAELTRLGAVADLGGSILAADGSIVTADALDRVIAIDAERLAAVGEVIAVAGGEGKSDAIAAALRSGLVDTLVTDSATARELLADPA</sequence>
<organism evidence="6 7">
    <name type="scientific">Antiquaquibacter soli</name>
    <dbReference type="NCBI Taxonomy" id="3064523"/>
    <lineage>
        <taxon>Bacteria</taxon>
        <taxon>Bacillati</taxon>
        <taxon>Actinomycetota</taxon>
        <taxon>Actinomycetes</taxon>
        <taxon>Micrococcales</taxon>
        <taxon>Microbacteriaceae</taxon>
        <taxon>Antiquaquibacter</taxon>
    </lineage>
</organism>
<dbReference type="InterPro" id="IPR007324">
    <property type="entry name" value="Sugar-bd_dom_put"/>
</dbReference>
<evidence type="ECO:0000256" key="2">
    <source>
        <dbReference type="ARBA" id="ARBA00023015"/>
    </source>
</evidence>
<dbReference type="PANTHER" id="PTHR34294:SF1">
    <property type="entry name" value="TRANSCRIPTIONAL REGULATOR LSRR"/>
    <property type="match status" value="1"/>
</dbReference>
<evidence type="ECO:0000256" key="3">
    <source>
        <dbReference type="ARBA" id="ARBA00023125"/>
    </source>
</evidence>
<dbReference type="Proteomes" id="UP001241072">
    <property type="component" value="Unassembled WGS sequence"/>
</dbReference>
<name>A0ABT9BI01_9MICO</name>
<evidence type="ECO:0000256" key="1">
    <source>
        <dbReference type="ARBA" id="ARBA00010466"/>
    </source>
</evidence>
<keyword evidence="2" id="KW-0805">Transcription regulation</keyword>
<comment type="caution">
    <text evidence="6">The sequence shown here is derived from an EMBL/GenBank/DDBJ whole genome shotgun (WGS) entry which is preliminary data.</text>
</comment>
<keyword evidence="7" id="KW-1185">Reference proteome</keyword>
<dbReference type="RefSeq" id="WP_305001086.1">
    <property type="nucleotide sequence ID" value="NZ_JAUQUB010000001.1"/>
</dbReference>
<proteinExistence type="inferred from homology"/>
<dbReference type="EMBL" id="JAUQUB010000001">
    <property type="protein sequence ID" value="MDO7880655.1"/>
    <property type="molecule type" value="Genomic_DNA"/>
</dbReference>
<evidence type="ECO:0000256" key="4">
    <source>
        <dbReference type="ARBA" id="ARBA00023163"/>
    </source>
</evidence>
<dbReference type="SUPFAM" id="SSF100950">
    <property type="entry name" value="NagB/RpiA/CoA transferase-like"/>
    <property type="match status" value="1"/>
</dbReference>
<comment type="similarity">
    <text evidence="1">Belongs to the SorC transcriptional regulatory family.</text>
</comment>
<reference evidence="6 7" key="1">
    <citation type="submission" date="2023-07" db="EMBL/GenBank/DDBJ databases">
        <title>Protaetiibacter sp. nov WY-16 isolated from soil.</title>
        <authorList>
            <person name="Liu B."/>
            <person name="Wan Y."/>
        </authorList>
    </citation>
    <scope>NUCLEOTIDE SEQUENCE [LARGE SCALE GENOMIC DNA]</scope>
    <source>
        <strain evidence="6 7">WY-16</strain>
    </source>
</reference>
<dbReference type="Gene3D" id="1.10.10.10">
    <property type="entry name" value="Winged helix-like DNA-binding domain superfamily/Winged helix DNA-binding domain"/>
    <property type="match status" value="1"/>
</dbReference>
<dbReference type="InterPro" id="IPR037171">
    <property type="entry name" value="NagB/RpiA_transferase-like"/>
</dbReference>
<dbReference type="Gene3D" id="3.40.50.1360">
    <property type="match status" value="1"/>
</dbReference>
<gene>
    <name evidence="6" type="ORF">Q5716_00275</name>
</gene>
<keyword evidence="3" id="KW-0238">DNA-binding</keyword>
<dbReference type="PANTHER" id="PTHR34294">
    <property type="entry name" value="TRANSCRIPTIONAL REGULATOR-RELATED"/>
    <property type="match status" value="1"/>
</dbReference>
<keyword evidence="4" id="KW-0804">Transcription</keyword>
<protein>
    <submittedName>
        <fullName evidence="6">Sugar-binding domain-containing protein</fullName>
    </submittedName>
</protein>
<accession>A0ABT9BI01</accession>
<dbReference type="Pfam" id="PF04198">
    <property type="entry name" value="Sugar-bind"/>
    <property type="match status" value="1"/>
</dbReference>
<evidence type="ECO:0000259" key="5">
    <source>
        <dbReference type="Pfam" id="PF04198"/>
    </source>
</evidence>
<evidence type="ECO:0000313" key="7">
    <source>
        <dbReference type="Proteomes" id="UP001241072"/>
    </source>
</evidence>
<evidence type="ECO:0000313" key="6">
    <source>
        <dbReference type="EMBL" id="MDO7880655.1"/>
    </source>
</evidence>
<dbReference type="InterPro" id="IPR036388">
    <property type="entry name" value="WH-like_DNA-bd_sf"/>
</dbReference>
<feature type="domain" description="Sugar-binding" evidence="5">
    <location>
        <begin position="68"/>
        <end position="313"/>
    </location>
</feature>
<dbReference type="InterPro" id="IPR051054">
    <property type="entry name" value="SorC_transcr_regulators"/>
</dbReference>